<dbReference type="InterPro" id="IPR013783">
    <property type="entry name" value="Ig-like_fold"/>
</dbReference>
<keyword evidence="2 8" id="KW-0812">Transmembrane</keyword>
<evidence type="ECO:0000256" key="6">
    <source>
        <dbReference type="ARBA" id="ARBA00023157"/>
    </source>
</evidence>
<dbReference type="Gene3D" id="2.60.40.10">
    <property type="entry name" value="Immunoglobulins"/>
    <property type="match status" value="1"/>
</dbReference>
<dbReference type="InterPro" id="IPR036116">
    <property type="entry name" value="FN3_sf"/>
</dbReference>
<evidence type="ECO:0000256" key="5">
    <source>
        <dbReference type="ARBA" id="ARBA00023136"/>
    </source>
</evidence>
<evidence type="ECO:0000256" key="8">
    <source>
        <dbReference type="SAM" id="Phobius"/>
    </source>
</evidence>
<organism evidence="9 10">
    <name type="scientific">Eptatretus burgeri</name>
    <name type="common">Inshore hagfish</name>
    <dbReference type="NCBI Taxonomy" id="7764"/>
    <lineage>
        <taxon>Eukaryota</taxon>
        <taxon>Metazoa</taxon>
        <taxon>Chordata</taxon>
        <taxon>Craniata</taxon>
        <taxon>Vertebrata</taxon>
        <taxon>Cyclostomata</taxon>
        <taxon>Myxini</taxon>
        <taxon>Myxiniformes</taxon>
        <taxon>Myxinidae</taxon>
        <taxon>Eptatretinae</taxon>
        <taxon>Eptatretus</taxon>
    </lineage>
</organism>
<keyword evidence="6" id="KW-1015">Disulfide bond</keyword>
<dbReference type="SUPFAM" id="SSF49265">
    <property type="entry name" value="Fibronectin type III"/>
    <property type="match status" value="1"/>
</dbReference>
<protein>
    <submittedName>
        <fullName evidence="9">Uncharacterized protein</fullName>
    </submittedName>
</protein>
<sequence length="478" mass="55447">MMETQDENTVLRLPEPPKIIDVIQKDQSHSERPPQRFLSWSSPLFYKELPQNLTTPKMENNHLCLLYQTCSFVNGRFKLRQYNTSRIRITLKHPLQIAVRPVINLTCIKQHQIRAGLCGCCDKNGYGAWSFAVKPTSVPELNVTCNISDSARLICTWPSAVQTNTSNVASKLLYRWKTRENKSWEECKEYIQETGFEIGGCVWHNVLYPNKLKLHLRTPHFLTYHETFKLETKYKPEPPSQLWLELKAGEPDDVCGSRNNMVEVDFPAEREHKRESDNGGTMKAEAEDREVAILCWKPPVLPNGDYNYDVNIAPKDGDNKSFSTNHDVGIWIKPFNPRRSYILSVRRKRGQLNDWSAWFSIEYNAVNDAGQQWWWQKLIPAAFALIILCGLFILAIHVSRHKLLRLKTKLWPAIPDPSHLLNNFSTLIGTEVRKCQNTHISPEFMSFVFSHGFVEKCVENDIDAYYVHHRRLTEIMFS</sequence>
<dbReference type="Proteomes" id="UP000694388">
    <property type="component" value="Unplaced"/>
</dbReference>
<dbReference type="Ensembl" id="ENSEBUT00000014175.1">
    <property type="protein sequence ID" value="ENSEBUP00000013600.1"/>
    <property type="gene ID" value="ENSEBUG00000008566.1"/>
</dbReference>
<keyword evidence="7" id="KW-0675">Receptor</keyword>
<evidence type="ECO:0000256" key="1">
    <source>
        <dbReference type="ARBA" id="ARBA00004167"/>
    </source>
</evidence>
<keyword evidence="3" id="KW-0732">Signal</keyword>
<reference evidence="9" key="1">
    <citation type="submission" date="2025-05" db="UniProtKB">
        <authorList>
            <consortium name="Ensembl"/>
        </authorList>
    </citation>
    <scope>IDENTIFICATION</scope>
</reference>
<dbReference type="AlphaFoldDB" id="A0A8C4QCZ7"/>
<evidence type="ECO:0000313" key="10">
    <source>
        <dbReference type="Proteomes" id="UP000694388"/>
    </source>
</evidence>
<dbReference type="GO" id="GO:0009897">
    <property type="term" value="C:external side of plasma membrane"/>
    <property type="evidence" value="ECO:0007669"/>
    <property type="project" value="TreeGrafter"/>
</dbReference>
<dbReference type="PANTHER" id="PTHR23037:SF35">
    <property type="entry name" value="FIBRONECTIN TYPE-III DOMAIN-CONTAINING PROTEIN"/>
    <property type="match status" value="1"/>
</dbReference>
<accession>A0A8C4QCZ7</accession>
<comment type="subcellular location">
    <subcellularLocation>
        <location evidence="1">Membrane</location>
        <topology evidence="1">Single-pass membrane protein</topology>
    </subcellularLocation>
</comment>
<keyword evidence="4 8" id="KW-1133">Transmembrane helix</keyword>
<feature type="transmembrane region" description="Helical" evidence="8">
    <location>
        <begin position="378"/>
        <end position="399"/>
    </location>
</feature>
<evidence type="ECO:0000256" key="4">
    <source>
        <dbReference type="ARBA" id="ARBA00022989"/>
    </source>
</evidence>
<dbReference type="Ensembl" id="ENSEBUT00000014223.1">
    <property type="protein sequence ID" value="ENSEBUP00000013648.1"/>
    <property type="gene ID" value="ENSEBUG00000008566.1"/>
</dbReference>
<evidence type="ECO:0000313" key="9">
    <source>
        <dbReference type="Ensembl" id="ENSEBUP00000013600.1"/>
    </source>
</evidence>
<name>A0A8C4QCZ7_EPTBU</name>
<proteinExistence type="predicted"/>
<evidence type="ECO:0000256" key="2">
    <source>
        <dbReference type="ARBA" id="ARBA00022692"/>
    </source>
</evidence>
<evidence type="ECO:0000256" key="7">
    <source>
        <dbReference type="ARBA" id="ARBA00023170"/>
    </source>
</evidence>
<dbReference type="GO" id="GO:0004896">
    <property type="term" value="F:cytokine receptor activity"/>
    <property type="evidence" value="ECO:0007669"/>
    <property type="project" value="TreeGrafter"/>
</dbReference>
<keyword evidence="10" id="KW-1185">Reference proteome</keyword>
<dbReference type="PANTHER" id="PTHR23037">
    <property type="entry name" value="CYTOKINE RECEPTOR"/>
    <property type="match status" value="1"/>
</dbReference>
<keyword evidence="5 8" id="KW-0472">Membrane</keyword>
<evidence type="ECO:0000256" key="3">
    <source>
        <dbReference type="ARBA" id="ARBA00022729"/>
    </source>
</evidence>